<keyword evidence="3" id="KW-1185">Reference proteome</keyword>
<dbReference type="AlphaFoldDB" id="A0AAE1FP48"/>
<evidence type="ECO:0000313" key="3">
    <source>
        <dbReference type="Proteomes" id="UP001286313"/>
    </source>
</evidence>
<name>A0AAE1FP48_PETCI</name>
<protein>
    <submittedName>
        <fullName evidence="2">Uncharacterized protein</fullName>
    </submittedName>
</protein>
<dbReference type="EMBL" id="JAWQEG010001703">
    <property type="protein sequence ID" value="KAK3877256.1"/>
    <property type="molecule type" value="Genomic_DNA"/>
</dbReference>
<evidence type="ECO:0000313" key="2">
    <source>
        <dbReference type="EMBL" id="KAK3877256.1"/>
    </source>
</evidence>
<feature type="compositionally biased region" description="Basic residues" evidence="1">
    <location>
        <begin position="1"/>
        <end position="12"/>
    </location>
</feature>
<proteinExistence type="predicted"/>
<evidence type="ECO:0000256" key="1">
    <source>
        <dbReference type="SAM" id="MobiDB-lite"/>
    </source>
</evidence>
<accession>A0AAE1FP48</accession>
<comment type="caution">
    <text evidence="2">The sequence shown here is derived from an EMBL/GenBank/DDBJ whole genome shotgun (WGS) entry which is preliminary data.</text>
</comment>
<feature type="non-terminal residue" evidence="2">
    <location>
        <position position="1"/>
    </location>
</feature>
<dbReference type="Proteomes" id="UP001286313">
    <property type="component" value="Unassembled WGS sequence"/>
</dbReference>
<feature type="region of interest" description="Disordered" evidence="1">
    <location>
        <begin position="40"/>
        <end position="71"/>
    </location>
</feature>
<reference evidence="2" key="1">
    <citation type="submission" date="2023-10" db="EMBL/GenBank/DDBJ databases">
        <title>Genome assemblies of two species of porcelain crab, Petrolisthes cinctipes and Petrolisthes manimaculis (Anomura: Porcellanidae).</title>
        <authorList>
            <person name="Angst P."/>
        </authorList>
    </citation>
    <scope>NUCLEOTIDE SEQUENCE</scope>
    <source>
        <strain evidence="2">PB745_01</strain>
        <tissue evidence="2">Gill</tissue>
    </source>
</reference>
<sequence>VTSHRKAMKRKKPDYSSHMSYGTQVKGVVNKVKVWTRHHKPDGDDVLREGSQGMSLGITQDSSGFTHTDSQGFTHRIRGLARLQANHHIQGLARLH</sequence>
<feature type="compositionally biased region" description="Polar residues" evidence="1">
    <location>
        <begin position="52"/>
        <end position="71"/>
    </location>
</feature>
<gene>
    <name evidence="2" type="ORF">Pcinc_018011</name>
</gene>
<feature type="region of interest" description="Disordered" evidence="1">
    <location>
        <begin position="1"/>
        <end position="21"/>
    </location>
</feature>
<organism evidence="2 3">
    <name type="scientific">Petrolisthes cinctipes</name>
    <name type="common">Flat porcelain crab</name>
    <dbReference type="NCBI Taxonomy" id="88211"/>
    <lineage>
        <taxon>Eukaryota</taxon>
        <taxon>Metazoa</taxon>
        <taxon>Ecdysozoa</taxon>
        <taxon>Arthropoda</taxon>
        <taxon>Crustacea</taxon>
        <taxon>Multicrustacea</taxon>
        <taxon>Malacostraca</taxon>
        <taxon>Eumalacostraca</taxon>
        <taxon>Eucarida</taxon>
        <taxon>Decapoda</taxon>
        <taxon>Pleocyemata</taxon>
        <taxon>Anomura</taxon>
        <taxon>Galatheoidea</taxon>
        <taxon>Porcellanidae</taxon>
        <taxon>Petrolisthes</taxon>
    </lineage>
</organism>